<organism evidence="2 3">
    <name type="scientific">Brassica carinata</name>
    <name type="common">Ethiopian mustard</name>
    <name type="synonym">Abyssinian cabbage</name>
    <dbReference type="NCBI Taxonomy" id="52824"/>
    <lineage>
        <taxon>Eukaryota</taxon>
        <taxon>Viridiplantae</taxon>
        <taxon>Streptophyta</taxon>
        <taxon>Embryophyta</taxon>
        <taxon>Tracheophyta</taxon>
        <taxon>Spermatophyta</taxon>
        <taxon>Magnoliopsida</taxon>
        <taxon>eudicotyledons</taxon>
        <taxon>Gunneridae</taxon>
        <taxon>Pentapetalae</taxon>
        <taxon>rosids</taxon>
        <taxon>malvids</taxon>
        <taxon>Brassicales</taxon>
        <taxon>Brassicaceae</taxon>
        <taxon>Brassiceae</taxon>
        <taxon>Brassica</taxon>
    </lineage>
</organism>
<evidence type="ECO:0000256" key="1">
    <source>
        <dbReference type="SAM" id="MobiDB-lite"/>
    </source>
</evidence>
<reference evidence="2 3" key="1">
    <citation type="submission" date="2020-02" db="EMBL/GenBank/DDBJ databases">
        <authorList>
            <person name="Ma Q."/>
            <person name="Huang Y."/>
            <person name="Song X."/>
            <person name="Pei D."/>
        </authorList>
    </citation>
    <scope>NUCLEOTIDE SEQUENCE [LARGE SCALE GENOMIC DNA]</scope>
    <source>
        <strain evidence="2">Sxm20200214</strain>
        <tissue evidence="2">Leaf</tissue>
    </source>
</reference>
<comment type="caution">
    <text evidence="2">The sequence shown here is derived from an EMBL/GenBank/DDBJ whole genome shotgun (WGS) entry which is preliminary data.</text>
</comment>
<proteinExistence type="predicted"/>
<feature type="region of interest" description="Disordered" evidence="1">
    <location>
        <begin position="81"/>
        <end position="101"/>
    </location>
</feature>
<name>A0A8X8BEB0_BRACI</name>
<sequence>MSHWLEYSSMSDGRTRVITSGILIRCSCGEGFIELISKSDPDSYRRYNQCLHATQSKIELLEDMEKEELFDMKAEKKKLQAKLGDDASSDDPQRHSTPLKGTDGFCVLVLLS</sequence>
<evidence type="ECO:0000313" key="3">
    <source>
        <dbReference type="Proteomes" id="UP000886595"/>
    </source>
</evidence>
<dbReference type="AlphaFoldDB" id="A0A8X8BEB0"/>
<evidence type="ECO:0000313" key="2">
    <source>
        <dbReference type="EMBL" id="KAG2331735.1"/>
    </source>
</evidence>
<keyword evidence="3" id="KW-1185">Reference proteome</keyword>
<protein>
    <submittedName>
        <fullName evidence="2">Uncharacterized protein</fullName>
    </submittedName>
</protein>
<dbReference type="Proteomes" id="UP000886595">
    <property type="component" value="Unassembled WGS sequence"/>
</dbReference>
<dbReference type="EMBL" id="JAAMPC010000001">
    <property type="protein sequence ID" value="KAG2331735.1"/>
    <property type="molecule type" value="Genomic_DNA"/>
</dbReference>
<accession>A0A8X8BEB0</accession>
<gene>
    <name evidence="2" type="ORF">Bca52824_002915</name>
</gene>